<reference evidence="3" key="1">
    <citation type="submission" date="2021-02" db="EMBL/GenBank/DDBJ databases">
        <authorList>
            <person name="Nowell W R."/>
        </authorList>
    </citation>
    <scope>NUCLEOTIDE SEQUENCE</scope>
</reference>
<keyword evidence="1" id="KW-0812">Transmembrane</keyword>
<name>A0A8S2HI40_9BILA</name>
<accession>A0A8S2HI40</accession>
<keyword evidence="1" id="KW-1133">Transmembrane helix</keyword>
<sequence length="243" mass="28270">MTNSCNFTFHGEFIGRLHKRLQLKFFASSSNCSAIVNHILVQYIRYNNQTNTTAMMMYNRNINGESLDIPLINASHIRICAAPIIDYEQISHDYLCETFPVVYNLKYDYWLLIIISFYILVLLLLIIASALKQIYSAMTYKHNPQSKDLLSMHLGKRGESVHNKNDERNQTSASEFVNIEMTEKNETDENYLIDNNSQLYRQQILKPRLLTSILRSNSLISSTPKTHKRVHIQGFFNDCFEQS</sequence>
<evidence type="ECO:0000256" key="1">
    <source>
        <dbReference type="SAM" id="Phobius"/>
    </source>
</evidence>
<proteinExistence type="predicted"/>
<comment type="caution">
    <text evidence="3">The sequence shown here is derived from an EMBL/GenBank/DDBJ whole genome shotgun (WGS) entry which is preliminary data.</text>
</comment>
<dbReference type="EMBL" id="CAJOBA010002424">
    <property type="protein sequence ID" value="CAF3644468.1"/>
    <property type="molecule type" value="Genomic_DNA"/>
</dbReference>
<evidence type="ECO:0000313" key="3">
    <source>
        <dbReference type="EMBL" id="CAF3644468.1"/>
    </source>
</evidence>
<organism evidence="3 4">
    <name type="scientific">Didymodactylos carnosus</name>
    <dbReference type="NCBI Taxonomy" id="1234261"/>
    <lineage>
        <taxon>Eukaryota</taxon>
        <taxon>Metazoa</taxon>
        <taxon>Spiralia</taxon>
        <taxon>Gnathifera</taxon>
        <taxon>Rotifera</taxon>
        <taxon>Eurotatoria</taxon>
        <taxon>Bdelloidea</taxon>
        <taxon>Philodinida</taxon>
        <taxon>Philodinidae</taxon>
        <taxon>Didymodactylos</taxon>
    </lineage>
</organism>
<dbReference type="Proteomes" id="UP000682733">
    <property type="component" value="Unassembled WGS sequence"/>
</dbReference>
<evidence type="ECO:0000313" key="2">
    <source>
        <dbReference type="EMBL" id="CAF0859568.1"/>
    </source>
</evidence>
<dbReference type="EMBL" id="CAJNOK010002425">
    <property type="protein sequence ID" value="CAF0859568.1"/>
    <property type="molecule type" value="Genomic_DNA"/>
</dbReference>
<evidence type="ECO:0000313" key="4">
    <source>
        <dbReference type="Proteomes" id="UP000682733"/>
    </source>
</evidence>
<feature type="transmembrane region" description="Helical" evidence="1">
    <location>
        <begin position="109"/>
        <end position="131"/>
    </location>
</feature>
<dbReference type="Proteomes" id="UP000677228">
    <property type="component" value="Unassembled WGS sequence"/>
</dbReference>
<gene>
    <name evidence="2" type="ORF">OVA965_LOCUS7566</name>
    <name evidence="3" type="ORF">TMI583_LOCUS7559</name>
</gene>
<dbReference type="AlphaFoldDB" id="A0A8S2HI40"/>
<protein>
    <submittedName>
        <fullName evidence="3">Uncharacterized protein</fullName>
    </submittedName>
</protein>
<keyword evidence="1" id="KW-0472">Membrane</keyword>